<gene>
    <name evidence="5" type="ORF">Ga0061063_1032</name>
</gene>
<evidence type="ECO:0000256" key="4">
    <source>
        <dbReference type="ARBA" id="ARBA00022691"/>
    </source>
</evidence>
<evidence type="ECO:0000313" key="5">
    <source>
        <dbReference type="EMBL" id="CUA82169.1"/>
    </source>
</evidence>
<dbReference type="RefSeq" id="WP_054285718.1">
    <property type="nucleotide sequence ID" value="NZ_CYHA01000002.1"/>
</dbReference>
<dbReference type="GO" id="GO:0032259">
    <property type="term" value="P:methylation"/>
    <property type="evidence" value="ECO:0007669"/>
    <property type="project" value="UniProtKB-KW"/>
</dbReference>
<evidence type="ECO:0000256" key="2">
    <source>
        <dbReference type="ARBA" id="ARBA00022603"/>
    </source>
</evidence>
<sequence>MAQDSSRPDFWDQRYQQGVMPWDGGEVPRDFKNWCARLTPGARVLVPGCGTGYEVAVLDNAGARVDAIDFSPEAVGRAQAWLGARADLVRQADFFALGASTYDFVYERAFLCALPPRVWTAYAAKMAECIRPGGALVGYFFLKPTAKGPPFGTTEPALCDLLASHFRLAEQRPVEDSLPVFAGHERWMHWQRI</sequence>
<organism evidence="5 6">
    <name type="scientific">Gulbenkiania indica</name>
    <dbReference type="NCBI Taxonomy" id="375574"/>
    <lineage>
        <taxon>Bacteria</taxon>
        <taxon>Pseudomonadati</taxon>
        <taxon>Pseudomonadota</taxon>
        <taxon>Betaproteobacteria</taxon>
        <taxon>Neisseriales</taxon>
        <taxon>Chromobacteriaceae</taxon>
        <taxon>Gulbenkiania</taxon>
    </lineage>
</organism>
<dbReference type="SUPFAM" id="SSF53335">
    <property type="entry name" value="S-adenosyl-L-methionine-dependent methyltransferases"/>
    <property type="match status" value="1"/>
</dbReference>
<keyword evidence="4" id="KW-0949">S-adenosyl-L-methionine</keyword>
<dbReference type="CDD" id="cd02440">
    <property type="entry name" value="AdoMet_MTases"/>
    <property type="match status" value="1"/>
</dbReference>
<name>A0A0K6GUF6_9NEIS</name>
<dbReference type="OrthoDB" id="9778208at2"/>
<accession>A0A0K6GUF6</accession>
<dbReference type="InterPro" id="IPR029063">
    <property type="entry name" value="SAM-dependent_MTases_sf"/>
</dbReference>
<dbReference type="GO" id="GO:0008757">
    <property type="term" value="F:S-adenosylmethionine-dependent methyltransferase activity"/>
    <property type="evidence" value="ECO:0007669"/>
    <property type="project" value="InterPro"/>
</dbReference>
<reference evidence="6" key="1">
    <citation type="submission" date="2015-08" db="EMBL/GenBank/DDBJ databases">
        <authorList>
            <person name="Varghese N."/>
        </authorList>
    </citation>
    <scope>NUCLEOTIDE SEQUENCE [LARGE SCALE GENOMIC DNA]</scope>
    <source>
        <strain evidence="6">DSM 17901</strain>
    </source>
</reference>
<evidence type="ECO:0000256" key="3">
    <source>
        <dbReference type="ARBA" id="ARBA00022679"/>
    </source>
</evidence>
<dbReference type="AlphaFoldDB" id="A0A0K6GUF6"/>
<dbReference type="EMBL" id="CYHA01000002">
    <property type="protein sequence ID" value="CUA82169.1"/>
    <property type="molecule type" value="Genomic_DNA"/>
</dbReference>
<dbReference type="PANTHER" id="PTHR32183:SF6">
    <property type="entry name" value="CYSTEINE SULFINATE DESULFINASE_CYSTEINE DESULFURASE AND RELATED ENZYMES"/>
    <property type="match status" value="1"/>
</dbReference>
<keyword evidence="3 5" id="KW-0808">Transferase</keyword>
<proteinExistence type="predicted"/>
<keyword evidence="1" id="KW-0597">Phosphoprotein</keyword>
<dbReference type="PROSITE" id="PS51585">
    <property type="entry name" value="SAM_MT_TPMT"/>
    <property type="match status" value="1"/>
</dbReference>
<keyword evidence="2 5" id="KW-0489">Methyltransferase</keyword>
<dbReference type="PANTHER" id="PTHR32183">
    <property type="match status" value="1"/>
</dbReference>
<dbReference type="Gene3D" id="3.40.50.150">
    <property type="entry name" value="Vaccinia Virus protein VP39"/>
    <property type="match status" value="1"/>
</dbReference>
<dbReference type="STRING" id="375574.GCA_001418035_00825"/>
<dbReference type="Proteomes" id="UP000243535">
    <property type="component" value="Unassembled WGS sequence"/>
</dbReference>
<evidence type="ECO:0000313" key="6">
    <source>
        <dbReference type="Proteomes" id="UP000243535"/>
    </source>
</evidence>
<dbReference type="InterPro" id="IPR008854">
    <property type="entry name" value="TPMT"/>
</dbReference>
<keyword evidence="6" id="KW-1185">Reference proteome</keyword>
<dbReference type="Pfam" id="PF05724">
    <property type="entry name" value="TPMT"/>
    <property type="match status" value="1"/>
</dbReference>
<evidence type="ECO:0000256" key="1">
    <source>
        <dbReference type="ARBA" id="ARBA00022553"/>
    </source>
</evidence>
<protein>
    <submittedName>
        <fullName evidence="5">Thiopurine S-methyltransferase (TPMT)</fullName>
    </submittedName>
</protein>